<reference evidence="4 5" key="1">
    <citation type="submission" date="2011-02" db="EMBL/GenBank/DDBJ databases">
        <authorList>
            <person name="Weinstock G."/>
            <person name="Sodergren E."/>
            <person name="Clifton S."/>
            <person name="Fulton L."/>
            <person name="Fulton B."/>
            <person name="Courtney L."/>
            <person name="Fronick C."/>
            <person name="Harrison M."/>
            <person name="Strong C."/>
            <person name="Farmer C."/>
            <person name="Delahaunty K."/>
            <person name="Markovic C."/>
            <person name="Hall O."/>
            <person name="Minx P."/>
            <person name="Tomlinson C."/>
            <person name="Mitreva M."/>
            <person name="Hou S."/>
            <person name="Chen J."/>
            <person name="Wollam A."/>
            <person name="Pepin K.H."/>
            <person name="Johnson M."/>
            <person name="Bhonagiri V."/>
            <person name="Zhang X."/>
            <person name="Suruliraj S."/>
            <person name="Warren W."/>
            <person name="Chinwalla A."/>
            <person name="Mardis E.R."/>
            <person name="Wilson R.K."/>
        </authorList>
    </citation>
    <scope>NUCLEOTIDE SEQUENCE [LARGE SCALE GENOMIC DNA]</scope>
    <source>
        <strain evidence="4 5">YIT 11841</strain>
    </source>
</reference>
<dbReference type="Proteomes" id="UP000005546">
    <property type="component" value="Unassembled WGS sequence"/>
</dbReference>
<proteinExistence type="predicted"/>
<dbReference type="SUPFAM" id="SSF48498">
    <property type="entry name" value="Tetracyclin repressor-like, C-terminal domain"/>
    <property type="match status" value="1"/>
</dbReference>
<dbReference type="EMBL" id="AFBR01000021">
    <property type="protein sequence ID" value="EGG56105.1"/>
    <property type="molecule type" value="Genomic_DNA"/>
</dbReference>
<dbReference type="InterPro" id="IPR036271">
    <property type="entry name" value="Tet_transcr_reg_TetR-rel_C_sf"/>
</dbReference>
<dbReference type="PANTHER" id="PTHR30328:SF54">
    <property type="entry name" value="HTH-TYPE TRANSCRIPTIONAL REPRESSOR SCO4008"/>
    <property type="match status" value="1"/>
</dbReference>
<protein>
    <submittedName>
        <fullName evidence="4">Transcriptional regulator, TetR family</fullName>
    </submittedName>
</protein>
<dbReference type="STRING" id="762982.HMPREF9442_00776"/>
<keyword evidence="5" id="KW-1185">Reference proteome</keyword>
<dbReference type="InterPro" id="IPR001647">
    <property type="entry name" value="HTH_TetR"/>
</dbReference>
<dbReference type="SUPFAM" id="SSF46689">
    <property type="entry name" value="Homeodomain-like"/>
    <property type="match status" value="1"/>
</dbReference>
<feature type="domain" description="HTH tetR-type" evidence="3">
    <location>
        <begin position="12"/>
        <end position="72"/>
    </location>
</feature>
<keyword evidence="1 2" id="KW-0238">DNA-binding</keyword>
<evidence type="ECO:0000256" key="2">
    <source>
        <dbReference type="PROSITE-ProRule" id="PRU00335"/>
    </source>
</evidence>
<comment type="caution">
    <text evidence="4">The sequence shown here is derived from an EMBL/GenBank/DDBJ whole genome shotgun (WGS) entry which is preliminary data.</text>
</comment>
<dbReference type="Pfam" id="PF00440">
    <property type="entry name" value="TetR_N"/>
    <property type="match status" value="1"/>
</dbReference>
<dbReference type="InterPro" id="IPR009057">
    <property type="entry name" value="Homeodomain-like_sf"/>
</dbReference>
<evidence type="ECO:0000313" key="4">
    <source>
        <dbReference type="EMBL" id="EGG56105.1"/>
    </source>
</evidence>
<name>F3QRH5_9BACT</name>
<gene>
    <name evidence="4" type="ORF">HMPREF9442_00776</name>
</gene>
<evidence type="ECO:0000259" key="3">
    <source>
        <dbReference type="PROSITE" id="PS50977"/>
    </source>
</evidence>
<evidence type="ECO:0000313" key="5">
    <source>
        <dbReference type="Proteomes" id="UP000005546"/>
    </source>
</evidence>
<dbReference type="eggNOG" id="COG1309">
    <property type="taxonomic scope" value="Bacteria"/>
</dbReference>
<organism evidence="4 5">
    <name type="scientific">Paraprevotella xylaniphila YIT 11841</name>
    <dbReference type="NCBI Taxonomy" id="762982"/>
    <lineage>
        <taxon>Bacteria</taxon>
        <taxon>Pseudomonadati</taxon>
        <taxon>Bacteroidota</taxon>
        <taxon>Bacteroidia</taxon>
        <taxon>Bacteroidales</taxon>
        <taxon>Prevotellaceae</taxon>
        <taxon>Paraprevotella</taxon>
    </lineage>
</organism>
<dbReference type="GO" id="GO:0003677">
    <property type="term" value="F:DNA binding"/>
    <property type="evidence" value="ECO:0007669"/>
    <property type="project" value="UniProtKB-UniRule"/>
</dbReference>
<dbReference type="InterPro" id="IPR050109">
    <property type="entry name" value="HTH-type_TetR-like_transc_reg"/>
</dbReference>
<dbReference type="Gene3D" id="1.10.357.10">
    <property type="entry name" value="Tetracycline Repressor, domain 2"/>
    <property type="match status" value="1"/>
</dbReference>
<evidence type="ECO:0000256" key="1">
    <source>
        <dbReference type="ARBA" id="ARBA00023125"/>
    </source>
</evidence>
<sequence>MLNINVIMKKEDNTEQAILQAAEKEFLDKGFALAKTTDIAQAAGVTHAMLHYYYRTKEKLFERIFQEKVQVMSRSLCATFEDGKPFLRQLEDLIGTHFDFIAANPRLPLFLLNEIHLNEERRRMYLPILLEAVAETRQKLSYEMERALKRGEIRAMGTADLLFSIVSLNIMSFVGLPVAREAFGMSEEDVRLFVARRREENVEMILSRLRK</sequence>
<dbReference type="PROSITE" id="PS50977">
    <property type="entry name" value="HTH_TETR_2"/>
    <property type="match status" value="1"/>
</dbReference>
<dbReference type="PANTHER" id="PTHR30328">
    <property type="entry name" value="TRANSCRIPTIONAL REPRESSOR"/>
    <property type="match status" value="1"/>
</dbReference>
<dbReference type="AlphaFoldDB" id="F3QRH5"/>
<feature type="DNA-binding region" description="H-T-H motif" evidence="2">
    <location>
        <begin position="35"/>
        <end position="54"/>
    </location>
</feature>
<accession>F3QRH5</accession>
<dbReference type="HOGENOM" id="CLU_069356_1_4_10"/>
<dbReference type="PRINTS" id="PR00455">
    <property type="entry name" value="HTHTETR"/>
</dbReference>